<protein>
    <submittedName>
        <fullName evidence="1">Uncharacterized protein</fullName>
    </submittedName>
</protein>
<gene>
    <name evidence="1" type="ORF">SY1_22250</name>
</gene>
<reference evidence="2" key="1">
    <citation type="submission" date="2010-03" db="EMBL/GenBank/DDBJ databases">
        <title>The genome sequence of Synergistetes sp. SGP1.</title>
        <authorList>
            <consortium name="metaHIT consortium -- http://www.metahit.eu/"/>
            <person name="Pajon A."/>
            <person name="Turner K."/>
            <person name="Parkhill J."/>
            <person name="Wade W."/>
            <person name="Vartoukian S."/>
        </authorList>
    </citation>
    <scope>NUCLEOTIDE SEQUENCE [LARGE SCALE GENOMIC DNA]</scope>
    <source>
        <strain evidence="2">SGP1</strain>
    </source>
</reference>
<dbReference type="Proteomes" id="UP000008957">
    <property type="component" value="Chromosome"/>
</dbReference>
<dbReference type="EMBL" id="FP929056">
    <property type="protein sequence ID" value="CBL28925.1"/>
    <property type="molecule type" value="Genomic_DNA"/>
</dbReference>
<proteinExistence type="predicted"/>
<reference evidence="1 2" key="2">
    <citation type="submission" date="2010-03" db="EMBL/GenBank/DDBJ databases">
        <authorList>
            <person name="Pajon A."/>
        </authorList>
    </citation>
    <scope>NUCLEOTIDE SEQUENCE [LARGE SCALE GENOMIC DNA]</scope>
    <source>
        <strain evidence="1 2">SGP1</strain>
    </source>
</reference>
<organism evidence="1 2">
    <name type="scientific">Fretibacterium fastidiosum</name>
    <dbReference type="NCBI Taxonomy" id="651822"/>
    <lineage>
        <taxon>Bacteria</taxon>
        <taxon>Thermotogati</taxon>
        <taxon>Synergistota</taxon>
        <taxon>Synergistia</taxon>
        <taxon>Synergistales</taxon>
        <taxon>Aminobacteriaceae</taxon>
        <taxon>Fretibacterium</taxon>
    </lineage>
</organism>
<dbReference type="AlphaFoldDB" id="A0AB94IYW4"/>
<accession>A0AB94IYW4</accession>
<evidence type="ECO:0000313" key="1">
    <source>
        <dbReference type="EMBL" id="CBL28925.1"/>
    </source>
</evidence>
<name>A0AB94IYW4_9BACT</name>
<dbReference type="RefSeq" id="WP_015557072.1">
    <property type="nucleotide sequence ID" value="NZ_OZ209244.1"/>
</dbReference>
<dbReference type="KEGG" id="sbr:SY1_22250"/>
<keyword evidence="2" id="KW-1185">Reference proteome</keyword>
<sequence length="41" mass="4791">MSMVRALRKAMRRNRQQFGMFFGVSPEMVRELGGVSTWRVS</sequence>
<evidence type="ECO:0000313" key="2">
    <source>
        <dbReference type="Proteomes" id="UP000008957"/>
    </source>
</evidence>